<gene>
    <name evidence="1" type="ORF">CDQ84_13630</name>
</gene>
<reference evidence="1 2" key="1">
    <citation type="submission" date="2017-06" db="EMBL/GenBank/DDBJ databases">
        <title>Investigating the central metabolism of Clostridium thermosuccinogenes.</title>
        <authorList>
            <person name="Koendjbiharie J.G."/>
            <person name="van Kranenburg R."/>
        </authorList>
    </citation>
    <scope>NUCLEOTIDE SEQUENCE [LARGE SCALE GENOMIC DNA]</scope>
    <source>
        <strain evidence="1 2">DSM 5806</strain>
    </source>
</reference>
<comment type="caution">
    <text evidence="1">The sequence shown here is derived from an EMBL/GenBank/DDBJ whole genome shotgun (WGS) entry which is preliminary data.</text>
</comment>
<dbReference type="AlphaFoldDB" id="A0A2K2FAQ8"/>
<dbReference type="EMBL" id="NIOJ01000039">
    <property type="protein sequence ID" value="PNT97219.1"/>
    <property type="molecule type" value="Genomic_DNA"/>
</dbReference>
<sequence>MPSHRYRAPMFNRRYYNQGFNSYMPAYPKSSLGSSEKDIMNDEEKINDGDAFQKDFRIPMPNEIDAEVSAEADANVPSEAPSSRKYPKKQSFFDVLKGRIHPDDIILIVLIFLLIDNGLKDEFLLILLLYIFLF</sequence>
<accession>A0A2K2FAQ8</accession>
<organism evidence="1 2">
    <name type="scientific">Clostridium thermosuccinogenes</name>
    <dbReference type="NCBI Taxonomy" id="84032"/>
    <lineage>
        <taxon>Bacteria</taxon>
        <taxon>Bacillati</taxon>
        <taxon>Bacillota</taxon>
        <taxon>Clostridia</taxon>
        <taxon>Eubacteriales</taxon>
        <taxon>Clostridiaceae</taxon>
        <taxon>Clostridium</taxon>
    </lineage>
</organism>
<dbReference type="Proteomes" id="UP000236151">
    <property type="component" value="Unassembled WGS sequence"/>
</dbReference>
<dbReference type="RefSeq" id="WP_103082288.1">
    <property type="nucleotide sequence ID" value="NZ_CP021850.1"/>
</dbReference>
<protein>
    <submittedName>
        <fullName evidence="1">Uncharacterized protein</fullName>
    </submittedName>
</protein>
<proteinExistence type="predicted"/>
<name>A0A2K2FAQ8_9CLOT</name>
<evidence type="ECO:0000313" key="1">
    <source>
        <dbReference type="EMBL" id="PNT97219.1"/>
    </source>
</evidence>
<dbReference type="KEGG" id="cthd:CDO33_15850"/>
<evidence type="ECO:0000313" key="2">
    <source>
        <dbReference type="Proteomes" id="UP000236151"/>
    </source>
</evidence>
<keyword evidence="2" id="KW-1185">Reference proteome</keyword>